<dbReference type="STRING" id="1121279.SAMN02745887_03726"/>
<dbReference type="RefSeq" id="WP_072430196.1">
    <property type="nucleotide sequence ID" value="NZ_FPKR01000019.1"/>
</dbReference>
<feature type="region of interest" description="Disordered" evidence="1">
    <location>
        <begin position="322"/>
        <end position="354"/>
    </location>
</feature>
<evidence type="ECO:0000313" key="3">
    <source>
        <dbReference type="Proteomes" id="UP000186513"/>
    </source>
</evidence>
<reference evidence="2 3" key="1">
    <citation type="submission" date="2016-11" db="EMBL/GenBank/DDBJ databases">
        <authorList>
            <person name="Jaros S."/>
            <person name="Januszkiewicz K."/>
            <person name="Wedrychowicz H."/>
        </authorList>
    </citation>
    <scope>NUCLEOTIDE SEQUENCE [LARGE SCALE GENOMIC DNA]</scope>
    <source>
        <strain evidence="2 3">DSM 18899</strain>
    </source>
</reference>
<dbReference type="EMBL" id="FPKR01000019">
    <property type="protein sequence ID" value="SFZ79539.1"/>
    <property type="molecule type" value="Genomic_DNA"/>
</dbReference>
<evidence type="ECO:0000256" key="1">
    <source>
        <dbReference type="SAM" id="MobiDB-lite"/>
    </source>
</evidence>
<name>A0A1K2HS09_9NEIS</name>
<dbReference type="OrthoDB" id="499748at2"/>
<keyword evidence="3" id="KW-1185">Reference proteome</keyword>
<sequence length="1337" mass="146333">MNSPRIPRPEPAHQIELLSWSSRARDRQQAQAHQARLSRFLNGPGLATIARVFSRASPPGEVWQLDTLEIDTGPLAADGSFSQWADCLAEQLWTQLLRARQQLPQAKHSTVAPPGQLARLGAEPPALRPRASSQHALENFLYYLVHGHLPWSVSPLAGRELSGWLSRLAQRTGPRLWTLLQQLRPGDYVLARLSQITPHQGLQALLAVRHRELADSLLLLDAQILAPLQARGRLSAYQLAQLQQAWRVAGLQALWGQRGGNLSADRLRHLQQALAEALVRQLGLAWRAHWRPLRHAGQGSGAGAELGQLLLGNLLGQLGPRPGQRVQNAKSLPGRTPQGATQPGKRTPEPAKASARLQEQALHSLLAGLNGDKPLGTAALLGLLQGLARQAPQRLQTRLQVLALQRDWRLRQAHERDPGLHWQLMLALAGQQPAPGDAERQLSQASHWQETLRQFALAALAQGAQPTAGQGAGLSALQAWLQDYSLRQLALGQPMPRDARGWAQLWRAALAEWQAPAPPQMADGPASEQLASSPAARPGWPTAPNDTPVQAWRLTPRRFGVQHKPATSADTGPWLTARRQTLPALAVRSTDLPPSLWAARWQAQLRQDRAASTEAALSAHLQRWQAELADTHSGLAHASSAPSAVATPGGTSLPSSEALWCHGLRYPLAQRKAALAPYLESQAWCWQVAQHWSRQRKQELLVLLSTPPLAAGQDWHTAQARWDWLPAAIADCARCPSSSDTHRRHGWRDKALQDWLWLHALQWVYQQDEGSAQPTALYAHWLARAGLTRPESAAPLDLAQLRARLWQLRAQRPPAPAALRTAQAEADQATLADWLAQALARLLPDWSAARRKAWHGQLLGVAGADTQAGQLTRRYAAALAARLPQRFASAGQAMQALANALRQVAAPVNRPEVVTVSSQASAWLARLQRAVLQALQTPPHPQPKALATTQPPSAVAVDAAAATPNQALALLARFAALPASQRGWLPRQQLQRSLAAPALCARWLASSNSRQRWSLLAALFPADIRQLRTSSKQLLASQALLQPQRNEAARLASHWAFLADYLFLSGQPIQADLLQRRYAVHLCREDRADQGARSASLARWLWRLGQALAGSAEHADTPAPGSPPHPGPSALRRPPSLLEQQLAQQALPLHGDPAHPATAPSRPAGQTDCHYLDNAGLVLLASYSQRLFGMLELLDGKTWRDAAAQAQAVRCLAYLVDGHEQGSEPEWVLPKLLCGMPQAQALLDTPGLSEATRATLDGLLQAVIAHWRALGSTSPDGLRQTFLQREGRLTHERAEAGQHWQLAVKSGPFDMLLDRLPWSYSTIKLPWMHEVLYVDWR</sequence>
<gene>
    <name evidence="2" type="ORF">SAMN02745887_03726</name>
</gene>
<accession>A0A1K2HS09</accession>
<dbReference type="InterPro" id="IPR045538">
    <property type="entry name" value="CIS_TMP"/>
</dbReference>
<protein>
    <submittedName>
        <fullName evidence="2">Uncharacterized protein</fullName>
    </submittedName>
</protein>
<dbReference type="Proteomes" id="UP000186513">
    <property type="component" value="Unassembled WGS sequence"/>
</dbReference>
<organism evidence="2 3">
    <name type="scientific">Chitinimonas taiwanensis DSM 18899</name>
    <dbReference type="NCBI Taxonomy" id="1121279"/>
    <lineage>
        <taxon>Bacteria</taxon>
        <taxon>Pseudomonadati</taxon>
        <taxon>Pseudomonadota</taxon>
        <taxon>Betaproteobacteria</taxon>
        <taxon>Neisseriales</taxon>
        <taxon>Chitinibacteraceae</taxon>
        <taxon>Chitinimonas</taxon>
    </lineage>
</organism>
<dbReference type="Pfam" id="PF19268">
    <property type="entry name" value="CIS_TMP"/>
    <property type="match status" value="2"/>
</dbReference>
<proteinExistence type="predicted"/>
<feature type="region of interest" description="Disordered" evidence="1">
    <location>
        <begin position="517"/>
        <end position="545"/>
    </location>
</feature>
<evidence type="ECO:0000313" key="2">
    <source>
        <dbReference type="EMBL" id="SFZ79539.1"/>
    </source>
</evidence>
<feature type="region of interest" description="Disordered" evidence="1">
    <location>
        <begin position="1112"/>
        <end position="1133"/>
    </location>
</feature>